<dbReference type="PANTHER" id="PTHR12276:SF116">
    <property type="entry name" value="ENTH_VHS FAMILY PROTEIN"/>
    <property type="match status" value="1"/>
</dbReference>
<organism evidence="7 8">
    <name type="scientific">Ilex paraguariensis</name>
    <name type="common">yerba mate</name>
    <dbReference type="NCBI Taxonomy" id="185542"/>
    <lineage>
        <taxon>Eukaryota</taxon>
        <taxon>Viridiplantae</taxon>
        <taxon>Streptophyta</taxon>
        <taxon>Embryophyta</taxon>
        <taxon>Tracheophyta</taxon>
        <taxon>Spermatophyta</taxon>
        <taxon>Magnoliopsida</taxon>
        <taxon>eudicotyledons</taxon>
        <taxon>Gunneridae</taxon>
        <taxon>Pentapetalae</taxon>
        <taxon>asterids</taxon>
        <taxon>campanulids</taxon>
        <taxon>Aquifoliales</taxon>
        <taxon>Aquifoliaceae</taxon>
        <taxon>Ilex</taxon>
    </lineage>
</organism>
<feature type="compositionally biased region" description="Polar residues" evidence="5">
    <location>
        <begin position="222"/>
        <end position="239"/>
    </location>
</feature>
<keyword evidence="8" id="KW-1185">Reference proteome</keyword>
<dbReference type="Gene3D" id="1.25.40.90">
    <property type="match status" value="1"/>
</dbReference>
<dbReference type="EMBL" id="CAUOFW020001277">
    <property type="protein sequence ID" value="CAK9143026.1"/>
    <property type="molecule type" value="Genomic_DNA"/>
</dbReference>
<name>A0ABC8RDI2_9AQUA</name>
<dbReference type="CDD" id="cd03571">
    <property type="entry name" value="ENTH"/>
    <property type="match status" value="1"/>
</dbReference>
<sequence length="347" mass="39317">MSILGSNSNGADMGTPFFHEFKKQASFFLKEKIKTARLVLTDVTPAQLLTEEATNGNPGGPDARTLKMISRAAFEVDDYWRIVEILHKRLLRFDRKNWRLSYKALIVVEHLLTHGPESVAEEFQSDKDVIGEMGSFQHIDERGFNWGLNVRKKSERILKLLEKGTLLKEERNRARKLTRGIEGFGSFCQRTTSGQGILKDSSLKTYGRCNSQFNNHGNQEDQFSYSSNENQTQTWPERSQQIHDEKVNSLFSKKVENLNFCDSFSSQQKVESFSSATSLKENMAPSKEIFNGHLHEWSCTGESKPLLNAEKDGPRIGNSEEDHPFNDAENPSSVSLLSSTDQILQAC</sequence>
<evidence type="ECO:0000256" key="4">
    <source>
        <dbReference type="ARBA" id="ARBA00023329"/>
    </source>
</evidence>
<keyword evidence="4" id="KW-0968">Cytoplasmic vesicle</keyword>
<dbReference type="SMART" id="SM00273">
    <property type="entry name" value="ENTH"/>
    <property type="match status" value="1"/>
</dbReference>
<evidence type="ECO:0000256" key="2">
    <source>
        <dbReference type="ARBA" id="ARBA00004555"/>
    </source>
</evidence>
<dbReference type="SUPFAM" id="SSF48464">
    <property type="entry name" value="ENTH/VHS domain"/>
    <property type="match status" value="1"/>
</dbReference>
<evidence type="ECO:0000313" key="8">
    <source>
        <dbReference type="Proteomes" id="UP001642360"/>
    </source>
</evidence>
<dbReference type="PROSITE" id="PS50942">
    <property type="entry name" value="ENTH"/>
    <property type="match status" value="1"/>
</dbReference>
<protein>
    <recommendedName>
        <fullName evidence="6">ENTH domain-containing protein</fullName>
    </recommendedName>
</protein>
<feature type="compositionally biased region" description="Polar residues" evidence="5">
    <location>
        <begin position="329"/>
        <end position="340"/>
    </location>
</feature>
<keyword evidence="3" id="KW-0333">Golgi apparatus</keyword>
<gene>
    <name evidence="7" type="ORF">ILEXP_LOCUS10722</name>
</gene>
<evidence type="ECO:0000259" key="6">
    <source>
        <dbReference type="PROSITE" id="PS50942"/>
    </source>
</evidence>
<dbReference type="AlphaFoldDB" id="A0ABC8RDI2"/>
<comment type="caution">
    <text evidence="7">The sequence shown here is derived from an EMBL/GenBank/DDBJ whole genome shotgun (WGS) entry which is preliminary data.</text>
</comment>
<comment type="subcellular location">
    <subcellularLocation>
        <location evidence="1">Cytoplasmic vesicle</location>
        <location evidence="1">Clathrin-coated vesicle</location>
    </subcellularLocation>
    <subcellularLocation>
        <location evidence="2">Golgi apparatus</location>
    </subcellularLocation>
</comment>
<dbReference type="Pfam" id="PF01417">
    <property type="entry name" value="ENTH"/>
    <property type="match status" value="1"/>
</dbReference>
<dbReference type="InterPro" id="IPR013809">
    <property type="entry name" value="ENTH"/>
</dbReference>
<feature type="region of interest" description="Disordered" evidence="5">
    <location>
        <begin position="304"/>
        <end position="340"/>
    </location>
</feature>
<dbReference type="Proteomes" id="UP001642360">
    <property type="component" value="Unassembled WGS sequence"/>
</dbReference>
<accession>A0ABC8RDI2</accession>
<evidence type="ECO:0000256" key="1">
    <source>
        <dbReference type="ARBA" id="ARBA00004132"/>
    </source>
</evidence>
<dbReference type="GO" id="GO:0005794">
    <property type="term" value="C:Golgi apparatus"/>
    <property type="evidence" value="ECO:0007669"/>
    <property type="project" value="UniProtKB-SubCell"/>
</dbReference>
<dbReference type="GO" id="GO:0030136">
    <property type="term" value="C:clathrin-coated vesicle"/>
    <property type="evidence" value="ECO:0007669"/>
    <property type="project" value="UniProtKB-SubCell"/>
</dbReference>
<evidence type="ECO:0000256" key="5">
    <source>
        <dbReference type="SAM" id="MobiDB-lite"/>
    </source>
</evidence>
<proteinExistence type="predicted"/>
<evidence type="ECO:0000313" key="7">
    <source>
        <dbReference type="EMBL" id="CAK9143026.1"/>
    </source>
</evidence>
<reference evidence="7 8" key="1">
    <citation type="submission" date="2024-02" db="EMBL/GenBank/DDBJ databases">
        <authorList>
            <person name="Vignale AGUSTIN F."/>
            <person name="Sosa J E."/>
            <person name="Modenutti C."/>
        </authorList>
    </citation>
    <scope>NUCLEOTIDE SEQUENCE [LARGE SCALE GENOMIC DNA]</scope>
</reference>
<feature type="region of interest" description="Disordered" evidence="5">
    <location>
        <begin position="222"/>
        <end position="241"/>
    </location>
</feature>
<dbReference type="InterPro" id="IPR008942">
    <property type="entry name" value="ENTH_VHS"/>
</dbReference>
<dbReference type="PANTHER" id="PTHR12276">
    <property type="entry name" value="EPSIN/ENT-RELATED"/>
    <property type="match status" value="1"/>
</dbReference>
<feature type="compositionally biased region" description="Basic and acidic residues" evidence="5">
    <location>
        <begin position="309"/>
        <end position="326"/>
    </location>
</feature>
<evidence type="ECO:0000256" key="3">
    <source>
        <dbReference type="ARBA" id="ARBA00023034"/>
    </source>
</evidence>
<feature type="domain" description="ENTH" evidence="6">
    <location>
        <begin position="38"/>
        <end position="171"/>
    </location>
</feature>